<proteinExistence type="predicted"/>
<feature type="non-terminal residue" evidence="1">
    <location>
        <position position="211"/>
    </location>
</feature>
<dbReference type="PANTHER" id="PTHR14667:SF2">
    <property type="entry name" value="BARDET-BIEDL SYNDROME 10 PROTEIN"/>
    <property type="match status" value="1"/>
</dbReference>
<dbReference type="InterPro" id="IPR027410">
    <property type="entry name" value="TCP-1-like_intermed_sf"/>
</dbReference>
<dbReference type="AlphaFoldDB" id="A0A7K4KHJ4"/>
<gene>
    <name evidence="1" type="primary">Bbs10</name>
    <name evidence="1" type="ORF">CRYSOU_R01186</name>
</gene>
<evidence type="ECO:0000313" key="1">
    <source>
        <dbReference type="EMBL" id="NWI15652.1"/>
    </source>
</evidence>
<name>A0A7K4KHJ4_9AVES</name>
<dbReference type="Proteomes" id="UP000545332">
    <property type="component" value="Unassembled WGS sequence"/>
</dbReference>
<dbReference type="EMBL" id="VWPX01011636">
    <property type="protein sequence ID" value="NWI15652.1"/>
    <property type="molecule type" value="Genomic_DNA"/>
</dbReference>
<keyword evidence="2" id="KW-1185">Reference proteome</keyword>
<dbReference type="OrthoDB" id="9393833at2759"/>
<reference evidence="1 2" key="1">
    <citation type="submission" date="2019-09" db="EMBL/GenBank/DDBJ databases">
        <title>Bird 10,000 Genomes (B10K) Project - Family phase.</title>
        <authorList>
            <person name="Zhang G."/>
        </authorList>
    </citation>
    <scope>NUCLEOTIDE SEQUENCE [LARGE SCALE GENOMIC DNA]</scope>
    <source>
        <strain evidence="1">B10K-MSB-42743</strain>
        <tissue evidence="1">Heart</tissue>
    </source>
</reference>
<dbReference type="InterPro" id="IPR042619">
    <property type="entry name" value="BBS10"/>
</dbReference>
<dbReference type="Gene3D" id="3.30.260.10">
    <property type="entry name" value="TCP-1-like chaperonin intermediate domain"/>
    <property type="match status" value="1"/>
</dbReference>
<evidence type="ECO:0000313" key="2">
    <source>
        <dbReference type="Proteomes" id="UP000545332"/>
    </source>
</evidence>
<dbReference type="Gene3D" id="3.50.7.10">
    <property type="entry name" value="GroEL"/>
    <property type="match status" value="1"/>
</dbReference>
<dbReference type="InterPro" id="IPR027409">
    <property type="entry name" value="GroEL-like_apical_dom_sf"/>
</dbReference>
<protein>
    <submittedName>
        <fullName evidence="1">BBS10 protein</fullName>
    </submittedName>
</protein>
<accession>A0A7K4KHJ4</accession>
<sequence>WHELHVAVPGLPLARSRLLAGLLLRGRLAAGHPTGSNMVAVVVAQPLLAGPGDAELELRSEAQLQAWQRWAARSAEAIVGRLQSSHVKLLLSAGKQHEVLIYFAELYGIAVVEGLSPEEITLLCKVTGVAPFTPECHDAQGEVTDVAVAAFCQPLLLGSERYVHLGFSSTCAFQPHCLILCGPAPGVIEQHADSLQGAFKMLEQLSETVEQ</sequence>
<dbReference type="PANTHER" id="PTHR14667">
    <property type="entry name" value="BARDET-BIEDL SYNDROME 10 PROTEIN"/>
    <property type="match status" value="1"/>
</dbReference>
<comment type="caution">
    <text evidence="1">The sequence shown here is derived from an EMBL/GenBank/DDBJ whole genome shotgun (WGS) entry which is preliminary data.</text>
</comment>
<feature type="non-terminal residue" evidence="1">
    <location>
        <position position="1"/>
    </location>
</feature>
<organism evidence="1 2">
    <name type="scientific">Crypturellus soui</name>
    <dbReference type="NCBI Taxonomy" id="458187"/>
    <lineage>
        <taxon>Eukaryota</taxon>
        <taxon>Metazoa</taxon>
        <taxon>Chordata</taxon>
        <taxon>Craniata</taxon>
        <taxon>Vertebrata</taxon>
        <taxon>Euteleostomi</taxon>
        <taxon>Archelosauria</taxon>
        <taxon>Archosauria</taxon>
        <taxon>Dinosauria</taxon>
        <taxon>Saurischia</taxon>
        <taxon>Theropoda</taxon>
        <taxon>Coelurosauria</taxon>
        <taxon>Aves</taxon>
        <taxon>Palaeognathae</taxon>
        <taxon>Tinamiformes</taxon>
        <taxon>Tinamidae</taxon>
        <taxon>Crypturellus</taxon>
    </lineage>
</organism>
<dbReference type="GO" id="GO:0051131">
    <property type="term" value="P:chaperone-mediated protein complex assembly"/>
    <property type="evidence" value="ECO:0007669"/>
    <property type="project" value="InterPro"/>
</dbReference>